<evidence type="ECO:0000256" key="2">
    <source>
        <dbReference type="ARBA" id="ARBA00010157"/>
    </source>
</evidence>
<evidence type="ECO:0000256" key="5">
    <source>
        <dbReference type="ARBA" id="ARBA00022989"/>
    </source>
</evidence>
<feature type="domain" description="Membrane transport protein MMPL" evidence="8">
    <location>
        <begin position="42"/>
        <end position="249"/>
    </location>
</feature>
<feature type="transmembrane region" description="Helical" evidence="7">
    <location>
        <begin position="183"/>
        <end position="215"/>
    </location>
</feature>
<evidence type="ECO:0000313" key="10">
    <source>
        <dbReference type="Proteomes" id="UP000055316"/>
    </source>
</evidence>
<evidence type="ECO:0000256" key="3">
    <source>
        <dbReference type="ARBA" id="ARBA00022475"/>
    </source>
</evidence>
<comment type="similarity">
    <text evidence="2">Belongs to the resistance-nodulation-cell division (RND) (TC 2.A.6) family. MmpL subfamily.</text>
</comment>
<dbReference type="PANTHER" id="PTHR33406:SF6">
    <property type="entry name" value="MEMBRANE PROTEIN YDGH-RELATED"/>
    <property type="match status" value="1"/>
</dbReference>
<reference evidence="9 10" key="1">
    <citation type="submission" date="2015-05" db="EMBL/GenBank/DDBJ databases">
        <title>Whole genome sequence of Bacillus thuringiensis serovar tolworthi Pasteur Institute Standard strain.</title>
        <authorList>
            <person name="Kanda K."/>
            <person name="Nakashima K."/>
            <person name="Nagano Y."/>
        </authorList>
    </citation>
    <scope>NUCLEOTIDE SEQUENCE [LARGE SCALE GENOMIC DNA]</scope>
    <source>
        <strain evidence="9 10">Pasteur Institute Standard strain</strain>
    </source>
</reference>
<dbReference type="InterPro" id="IPR004869">
    <property type="entry name" value="MMPL_dom"/>
</dbReference>
<feature type="transmembrane region" description="Helical" evidence="7">
    <location>
        <begin position="235"/>
        <end position="254"/>
    </location>
</feature>
<dbReference type="Gene3D" id="1.20.1640.10">
    <property type="entry name" value="Multidrug efflux transporter AcrB transmembrane domain"/>
    <property type="match status" value="1"/>
</dbReference>
<dbReference type="Pfam" id="PF03176">
    <property type="entry name" value="MMPL"/>
    <property type="match status" value="1"/>
</dbReference>
<comment type="subcellular location">
    <subcellularLocation>
        <location evidence="1">Cell membrane</location>
        <topology evidence="1">Multi-pass membrane protein</topology>
    </subcellularLocation>
</comment>
<dbReference type="EMBL" id="AP014864">
    <property type="protein sequence ID" value="BAR83873.1"/>
    <property type="molecule type" value="Genomic_DNA"/>
</dbReference>
<sequence>MSKLKNWRSLSFLLWIVITITMIVTMPNMDKLVKEKGHITIPNTEQSSIADKMIKEMDKDGTEKYDIIVVFNSDSKTALTTEQKEEIIKTINALQNEKEQLGIKEVVSHLDNKELEKQLVSKDNTTILTQISIDKKHGEISKVTNNLHNKVKTKGVTTYLTGSDLIAGDFLTSSQEGVKKTEVISIIFILVILIIVFRSPIVPIVSLLTVGVSYLVSMGIIAHLVDQFNFPFSNFTQVFVVVVLFGVGTHAHQLKKSITLQKRKNGLNSHEHL</sequence>
<gene>
    <name evidence="9" type="ORF">KNN_03027</name>
</gene>
<proteinExistence type="inferred from homology"/>
<evidence type="ECO:0000256" key="7">
    <source>
        <dbReference type="SAM" id="Phobius"/>
    </source>
</evidence>
<evidence type="ECO:0000256" key="1">
    <source>
        <dbReference type="ARBA" id="ARBA00004651"/>
    </source>
</evidence>
<dbReference type="SUPFAM" id="SSF82866">
    <property type="entry name" value="Multidrug efflux transporter AcrB transmembrane domain"/>
    <property type="match status" value="1"/>
</dbReference>
<feature type="transmembrane region" description="Helical" evidence="7">
    <location>
        <begin position="12"/>
        <end position="29"/>
    </location>
</feature>
<dbReference type="InterPro" id="IPR050545">
    <property type="entry name" value="Mycobact_MmpL"/>
</dbReference>
<evidence type="ECO:0000256" key="6">
    <source>
        <dbReference type="ARBA" id="ARBA00023136"/>
    </source>
</evidence>
<evidence type="ECO:0000259" key="8">
    <source>
        <dbReference type="Pfam" id="PF03176"/>
    </source>
</evidence>
<evidence type="ECO:0000256" key="4">
    <source>
        <dbReference type="ARBA" id="ARBA00022692"/>
    </source>
</evidence>
<dbReference type="PANTHER" id="PTHR33406">
    <property type="entry name" value="MEMBRANE PROTEIN MJ1562-RELATED"/>
    <property type="match status" value="1"/>
</dbReference>
<keyword evidence="5 7" id="KW-1133">Transmembrane helix</keyword>
<dbReference type="AlphaFoldDB" id="A0A9W3ZVU7"/>
<protein>
    <submittedName>
        <fullName evidence="9">Phage infection protein</fullName>
    </submittedName>
</protein>
<keyword evidence="4 7" id="KW-0812">Transmembrane</keyword>
<evidence type="ECO:0000313" key="9">
    <source>
        <dbReference type="EMBL" id="BAR83873.1"/>
    </source>
</evidence>
<keyword evidence="3" id="KW-1003">Cell membrane</keyword>
<name>A0A9W3ZVU7_BACTO</name>
<dbReference type="GO" id="GO:0005886">
    <property type="term" value="C:plasma membrane"/>
    <property type="evidence" value="ECO:0007669"/>
    <property type="project" value="UniProtKB-SubCell"/>
</dbReference>
<keyword evidence="6 7" id="KW-0472">Membrane</keyword>
<organism evidence="9 10">
    <name type="scientific">Bacillus thuringiensis subsp. tolworthi</name>
    <dbReference type="NCBI Taxonomy" id="1442"/>
    <lineage>
        <taxon>Bacteria</taxon>
        <taxon>Bacillati</taxon>
        <taxon>Bacillota</taxon>
        <taxon>Bacilli</taxon>
        <taxon>Bacillales</taxon>
        <taxon>Bacillaceae</taxon>
        <taxon>Bacillus</taxon>
        <taxon>Bacillus cereus group</taxon>
    </lineage>
</organism>
<dbReference type="Proteomes" id="UP000055316">
    <property type="component" value="Chromosome"/>
</dbReference>
<accession>A0A9W3ZVU7</accession>